<keyword evidence="2" id="KW-1185">Reference proteome</keyword>
<protein>
    <submittedName>
        <fullName evidence="1">Capsule polysaccharide biosynthesis protein</fullName>
    </submittedName>
</protein>
<dbReference type="GO" id="GO:0000271">
    <property type="term" value="P:polysaccharide biosynthetic process"/>
    <property type="evidence" value="ECO:0007669"/>
    <property type="project" value="InterPro"/>
</dbReference>
<proteinExistence type="predicted"/>
<dbReference type="EMBL" id="CP016591">
    <property type="protein sequence ID" value="ANY18941.1"/>
    <property type="molecule type" value="Genomic_DNA"/>
</dbReference>
<name>A0A1B2AA09_9SPHN</name>
<dbReference type="GO" id="GO:0015774">
    <property type="term" value="P:polysaccharide transport"/>
    <property type="evidence" value="ECO:0007669"/>
    <property type="project" value="InterPro"/>
</dbReference>
<evidence type="ECO:0000313" key="2">
    <source>
        <dbReference type="Proteomes" id="UP000092932"/>
    </source>
</evidence>
<dbReference type="STRING" id="692370.A6F68_00406"/>
<sequence length="489" mass="54848">MADAAGPTILCLSRSYLSRLLPAMEARHDGARYLHVVQNERERAYIEGIGGRVVMSIESVVRDALRDDRDRWEEPADFREVTGYPWSPIASDRYLPTFPPEMQGRIAGALYHGLARVFAEHRIDAFLSEPVALFVTHCAFYLSRKHGARRLMWGNAWFPDWFFFADGIHISRPVRSAPFPDGEREPLKASIESYFDGVVADRRGPAYHPSFFKGKLSPLAILRQRRGEQALIVQPGLMARAVQRARLARVQLARLGFPRFSDVLTAGAVDEHRMYLRALSTKPSCYDSVPTSHDPLRVVYPLQYEPEASLLYFAPDFRDQTVLVENALRALPHGATLWVKEHPNQFGALGAKPWQLLKRKYGALRFVHGRQSGRDLIRNSALVVSVSSSAGMDALAIGRQVLVVGEVYYRDWPGATAIRSYAELAEALNYPAYYRPVENRESLIDALVEQGTRCYPGDPQPRSDLFSPENLNRLVAAVAAECAAPVPTS</sequence>
<dbReference type="Pfam" id="PF05159">
    <property type="entry name" value="Capsule_synth"/>
    <property type="match status" value="1"/>
</dbReference>
<gene>
    <name evidence="1" type="ORF">A6F68_00406</name>
</gene>
<organism evidence="1 2">
    <name type="scientific">Tsuneonella dongtanensis</name>
    <dbReference type="NCBI Taxonomy" id="692370"/>
    <lineage>
        <taxon>Bacteria</taxon>
        <taxon>Pseudomonadati</taxon>
        <taxon>Pseudomonadota</taxon>
        <taxon>Alphaproteobacteria</taxon>
        <taxon>Sphingomonadales</taxon>
        <taxon>Erythrobacteraceae</taxon>
        <taxon>Tsuneonella</taxon>
    </lineage>
</organism>
<dbReference type="KEGG" id="ado:A6F68_00406"/>
<reference evidence="1 2" key="1">
    <citation type="submission" date="2016-07" db="EMBL/GenBank/DDBJ databases">
        <title>Complete genome sequence of Altererythrobacter dongtanensis KCTC 22672, a type strain with esterase isolated from tidal flat.</title>
        <authorList>
            <person name="Cheng H."/>
            <person name="Wu Y.-H."/>
            <person name="Zhou P."/>
            <person name="Huo Y.-Y."/>
            <person name="Wang C.-S."/>
            <person name="Xu X.-W."/>
        </authorList>
    </citation>
    <scope>NUCLEOTIDE SEQUENCE [LARGE SCALE GENOMIC DNA]</scope>
    <source>
        <strain evidence="1 2">KCTC 22672</strain>
    </source>
</reference>
<dbReference type="Proteomes" id="UP000092932">
    <property type="component" value="Chromosome"/>
</dbReference>
<dbReference type="InterPro" id="IPR007833">
    <property type="entry name" value="Capsule_polysaccharide_synth"/>
</dbReference>
<dbReference type="AlphaFoldDB" id="A0A1B2AA09"/>
<evidence type="ECO:0000313" key="1">
    <source>
        <dbReference type="EMBL" id="ANY18941.1"/>
    </source>
</evidence>
<accession>A0A1B2AA09</accession>